<dbReference type="Proteomes" id="UP000887458">
    <property type="component" value="Unassembled WGS sequence"/>
</dbReference>
<evidence type="ECO:0000313" key="1">
    <source>
        <dbReference type="EMBL" id="KAH9419451.1"/>
    </source>
</evidence>
<dbReference type="EMBL" id="NJHN03000059">
    <property type="protein sequence ID" value="KAH9419451.1"/>
    <property type="molecule type" value="Genomic_DNA"/>
</dbReference>
<accession>A0ABQ8JA35</accession>
<protein>
    <submittedName>
        <fullName evidence="1">Uncharacterized protein</fullName>
    </submittedName>
</protein>
<gene>
    <name evidence="1" type="ORF">DERP_010663</name>
</gene>
<name>A0ABQ8JA35_DERPT</name>
<comment type="caution">
    <text evidence="1">The sequence shown here is derived from an EMBL/GenBank/DDBJ whole genome shotgun (WGS) entry which is preliminary data.</text>
</comment>
<reference evidence="1 2" key="2">
    <citation type="journal article" date="2022" name="Mol. Biol. Evol.">
        <title>Comparative Genomics Reveals Insights into the Divergent Evolution of Astigmatic Mites and Household Pest Adaptations.</title>
        <authorList>
            <person name="Xiong Q."/>
            <person name="Wan A.T."/>
            <person name="Liu X."/>
            <person name="Fung C.S."/>
            <person name="Xiao X."/>
            <person name="Malainual N."/>
            <person name="Hou J."/>
            <person name="Wang L."/>
            <person name="Wang M."/>
            <person name="Yang K.Y."/>
            <person name="Cui Y."/>
            <person name="Leung E.L."/>
            <person name="Nong W."/>
            <person name="Shin S.K."/>
            <person name="Au S.W."/>
            <person name="Jeong K.Y."/>
            <person name="Chew F.T."/>
            <person name="Hui J.H."/>
            <person name="Leung T.F."/>
            <person name="Tungtrongchitr A."/>
            <person name="Zhong N."/>
            <person name="Liu Z."/>
            <person name="Tsui S.K."/>
        </authorList>
    </citation>
    <scope>NUCLEOTIDE SEQUENCE [LARGE SCALE GENOMIC DNA]</scope>
    <source>
        <strain evidence="1">Derp</strain>
    </source>
</reference>
<keyword evidence="2" id="KW-1185">Reference proteome</keyword>
<organism evidence="1 2">
    <name type="scientific">Dermatophagoides pteronyssinus</name>
    <name type="common">European house dust mite</name>
    <dbReference type="NCBI Taxonomy" id="6956"/>
    <lineage>
        <taxon>Eukaryota</taxon>
        <taxon>Metazoa</taxon>
        <taxon>Ecdysozoa</taxon>
        <taxon>Arthropoda</taxon>
        <taxon>Chelicerata</taxon>
        <taxon>Arachnida</taxon>
        <taxon>Acari</taxon>
        <taxon>Acariformes</taxon>
        <taxon>Sarcoptiformes</taxon>
        <taxon>Astigmata</taxon>
        <taxon>Psoroptidia</taxon>
        <taxon>Analgoidea</taxon>
        <taxon>Pyroglyphidae</taxon>
        <taxon>Dermatophagoidinae</taxon>
        <taxon>Dermatophagoides</taxon>
    </lineage>
</organism>
<reference evidence="1 2" key="1">
    <citation type="journal article" date="2018" name="J. Allergy Clin. Immunol.">
        <title>High-quality assembly of Dermatophagoides pteronyssinus genome and transcriptome reveals a wide range of novel allergens.</title>
        <authorList>
            <person name="Liu X.Y."/>
            <person name="Yang K.Y."/>
            <person name="Wang M.Q."/>
            <person name="Kwok J.S."/>
            <person name="Zeng X."/>
            <person name="Yang Z."/>
            <person name="Xiao X.J."/>
            <person name="Lau C.P."/>
            <person name="Li Y."/>
            <person name="Huang Z.M."/>
            <person name="Ba J.G."/>
            <person name="Yim A.K."/>
            <person name="Ouyang C.Y."/>
            <person name="Ngai S.M."/>
            <person name="Chan T.F."/>
            <person name="Leung E.L."/>
            <person name="Liu L."/>
            <person name="Liu Z.G."/>
            <person name="Tsui S.K."/>
        </authorList>
    </citation>
    <scope>NUCLEOTIDE SEQUENCE [LARGE SCALE GENOMIC DNA]</scope>
    <source>
        <strain evidence="1">Derp</strain>
    </source>
</reference>
<sequence>MNGKLCVLDLFKHQNHHPSWKNFSYWKQQQQQKNLIYVLILEMRYQCQFTLSCVITFLNIDYQRNIKLSITKKCNLITSSAIYPGCLSSPLLPLLQ</sequence>
<evidence type="ECO:0000313" key="2">
    <source>
        <dbReference type="Proteomes" id="UP000887458"/>
    </source>
</evidence>
<proteinExistence type="predicted"/>